<evidence type="ECO:0000313" key="11">
    <source>
        <dbReference type="Proteomes" id="UP001291623"/>
    </source>
</evidence>
<dbReference type="InterPro" id="IPR040039">
    <property type="entry name" value="PIGX"/>
</dbReference>
<organism evidence="10 11">
    <name type="scientific">Anisodus tanguticus</name>
    <dbReference type="NCBI Taxonomy" id="243964"/>
    <lineage>
        <taxon>Eukaryota</taxon>
        <taxon>Viridiplantae</taxon>
        <taxon>Streptophyta</taxon>
        <taxon>Embryophyta</taxon>
        <taxon>Tracheophyta</taxon>
        <taxon>Spermatophyta</taxon>
        <taxon>Magnoliopsida</taxon>
        <taxon>eudicotyledons</taxon>
        <taxon>Gunneridae</taxon>
        <taxon>Pentapetalae</taxon>
        <taxon>asterids</taxon>
        <taxon>lamiids</taxon>
        <taxon>Solanales</taxon>
        <taxon>Solanaceae</taxon>
        <taxon>Solanoideae</taxon>
        <taxon>Hyoscyameae</taxon>
        <taxon>Anisodus</taxon>
    </lineage>
</organism>
<dbReference type="Pfam" id="PF08320">
    <property type="entry name" value="PIG-X"/>
    <property type="match status" value="1"/>
</dbReference>
<sequence>MCLSVFRAFKWSGNTHYKDYATSYICFEPDFLGASLVIMFSQVAHDAQKGNKETIYVKMLASVLTPMSLIGQSYPMFVFVGSSGYPVELVKPLGHGFSRVEFASPDLFLRCNVEGKQHDTSCLLLLDKQNAESNDNHPCAKYHVEIDNTQKLYLILLLYQLLHQLFSSLLPRLGLGCSATPRRHTKTRLASYPDGPSPLKIELISCGPMAHISDIKLIRTDTTLDLSQKAEKDEIGSNVENANVATAQGRSQLAKLQRPKDQIHLRSQYILFRRRRGVKRLFKRCSHGQKRIVVHAPYVDIYVADSYFSKHDNLVDSKFEDFTAHDILSNACVSLQGNVKFAPKLTVLHQKLIGEGSHRRLSSSLRLKKSSESISSPPKSCEVIIVERLPSGVFADPFELQHLVQRGAYERVHVELVRNFAMSVSNKTRVLAVESIGQVPLLDALDSPMFESNAIARFRRVEL</sequence>
<evidence type="ECO:0000256" key="4">
    <source>
        <dbReference type="ARBA" id="ARBA00022502"/>
    </source>
</evidence>
<keyword evidence="7" id="KW-1133">Transmembrane helix</keyword>
<protein>
    <submittedName>
        <fullName evidence="10">Uncharacterized protein</fullName>
    </submittedName>
</protein>
<dbReference type="AlphaFoldDB" id="A0AAE1S7D9"/>
<keyword evidence="8" id="KW-0472">Membrane</keyword>
<evidence type="ECO:0000256" key="7">
    <source>
        <dbReference type="ARBA" id="ARBA00022989"/>
    </source>
</evidence>
<comment type="pathway">
    <text evidence="2">Glycolipid biosynthesis; glycosylphosphatidylinositol-anchor biosynthesis.</text>
</comment>
<evidence type="ECO:0000256" key="8">
    <source>
        <dbReference type="ARBA" id="ARBA00023136"/>
    </source>
</evidence>
<proteinExistence type="inferred from homology"/>
<keyword evidence="5" id="KW-0812">Transmembrane</keyword>
<dbReference type="PANTHER" id="PTHR28650">
    <property type="entry name" value="PHOSPHATIDYLINOSITOL-GLYCAN BIOSYNTHESIS CLASS X PROTEIN"/>
    <property type="match status" value="1"/>
</dbReference>
<evidence type="ECO:0000256" key="1">
    <source>
        <dbReference type="ARBA" id="ARBA00004389"/>
    </source>
</evidence>
<dbReference type="PANTHER" id="PTHR28650:SF1">
    <property type="entry name" value="PHOSPHATIDYLINOSITOL-GLYCAN BIOSYNTHESIS CLASS X PROTEIN"/>
    <property type="match status" value="1"/>
</dbReference>
<keyword evidence="9" id="KW-0325">Glycoprotein</keyword>
<evidence type="ECO:0000256" key="3">
    <source>
        <dbReference type="ARBA" id="ARBA00010345"/>
    </source>
</evidence>
<comment type="similarity">
    <text evidence="3">Belongs to the PIGX family.</text>
</comment>
<accession>A0AAE1S7D9</accession>
<dbReference type="EMBL" id="JAVYJV010000008">
    <property type="protein sequence ID" value="KAK4364666.1"/>
    <property type="molecule type" value="Genomic_DNA"/>
</dbReference>
<evidence type="ECO:0000256" key="6">
    <source>
        <dbReference type="ARBA" id="ARBA00022824"/>
    </source>
</evidence>
<reference evidence="10" key="1">
    <citation type="submission" date="2023-12" db="EMBL/GenBank/DDBJ databases">
        <title>Genome assembly of Anisodus tanguticus.</title>
        <authorList>
            <person name="Wang Y.-J."/>
        </authorList>
    </citation>
    <scope>NUCLEOTIDE SEQUENCE</scope>
    <source>
        <strain evidence="10">KB-2021</strain>
        <tissue evidence="10">Leaf</tissue>
    </source>
</reference>
<name>A0AAE1S7D9_9SOLA</name>
<evidence type="ECO:0000256" key="5">
    <source>
        <dbReference type="ARBA" id="ARBA00022692"/>
    </source>
</evidence>
<dbReference type="Proteomes" id="UP001291623">
    <property type="component" value="Unassembled WGS sequence"/>
</dbReference>
<dbReference type="GO" id="GO:0005789">
    <property type="term" value="C:endoplasmic reticulum membrane"/>
    <property type="evidence" value="ECO:0007669"/>
    <property type="project" value="UniProtKB-SubCell"/>
</dbReference>
<keyword evidence="6" id="KW-0256">Endoplasmic reticulum</keyword>
<evidence type="ECO:0000313" key="10">
    <source>
        <dbReference type="EMBL" id="KAK4364666.1"/>
    </source>
</evidence>
<evidence type="ECO:0000256" key="9">
    <source>
        <dbReference type="ARBA" id="ARBA00023180"/>
    </source>
</evidence>
<gene>
    <name evidence="10" type="ORF">RND71_016024</name>
</gene>
<comment type="subcellular location">
    <subcellularLocation>
        <location evidence="1">Endoplasmic reticulum membrane</location>
        <topology evidence="1">Single-pass membrane protein</topology>
    </subcellularLocation>
</comment>
<keyword evidence="11" id="KW-1185">Reference proteome</keyword>
<evidence type="ECO:0000256" key="2">
    <source>
        <dbReference type="ARBA" id="ARBA00004687"/>
    </source>
</evidence>
<dbReference type="InterPro" id="IPR013233">
    <property type="entry name" value="PIG-X/PBN1"/>
</dbReference>
<dbReference type="GO" id="GO:0006506">
    <property type="term" value="P:GPI anchor biosynthetic process"/>
    <property type="evidence" value="ECO:0007669"/>
    <property type="project" value="UniProtKB-KW"/>
</dbReference>
<comment type="caution">
    <text evidence="10">The sequence shown here is derived from an EMBL/GenBank/DDBJ whole genome shotgun (WGS) entry which is preliminary data.</text>
</comment>
<keyword evidence="4" id="KW-0337">GPI-anchor biosynthesis</keyword>